<dbReference type="EMBL" id="WNYA01074896">
    <property type="protein sequence ID" value="KAG8535210.1"/>
    <property type="molecule type" value="Genomic_DNA"/>
</dbReference>
<evidence type="ECO:0000313" key="1">
    <source>
        <dbReference type="EMBL" id="KAG8535210.1"/>
    </source>
</evidence>
<proteinExistence type="predicted"/>
<name>A0AAV6YHZ4_ENGPU</name>
<keyword evidence="2" id="KW-1185">Reference proteome</keyword>
<evidence type="ECO:0000313" key="2">
    <source>
        <dbReference type="Proteomes" id="UP000824782"/>
    </source>
</evidence>
<dbReference type="AlphaFoldDB" id="A0AAV6YHZ4"/>
<accession>A0AAV6YHZ4</accession>
<comment type="caution">
    <text evidence="1">The sequence shown here is derived from an EMBL/GenBank/DDBJ whole genome shotgun (WGS) entry which is preliminary data.</text>
</comment>
<organism evidence="1 2">
    <name type="scientific">Engystomops pustulosus</name>
    <name type="common">Tungara frog</name>
    <name type="synonym">Physalaemus pustulosus</name>
    <dbReference type="NCBI Taxonomy" id="76066"/>
    <lineage>
        <taxon>Eukaryota</taxon>
        <taxon>Metazoa</taxon>
        <taxon>Chordata</taxon>
        <taxon>Craniata</taxon>
        <taxon>Vertebrata</taxon>
        <taxon>Euteleostomi</taxon>
        <taxon>Amphibia</taxon>
        <taxon>Batrachia</taxon>
        <taxon>Anura</taxon>
        <taxon>Neobatrachia</taxon>
        <taxon>Hyloidea</taxon>
        <taxon>Leptodactylidae</taxon>
        <taxon>Leiuperinae</taxon>
        <taxon>Engystomops</taxon>
    </lineage>
</organism>
<dbReference type="Proteomes" id="UP000824782">
    <property type="component" value="Unassembled WGS sequence"/>
</dbReference>
<gene>
    <name evidence="1" type="ORF">GDO81_029175</name>
</gene>
<reference evidence="1" key="1">
    <citation type="thesis" date="2020" institute="ProQuest LLC" country="789 East Eisenhower Parkway, Ann Arbor, MI, USA">
        <title>Comparative Genomics and Chromosome Evolution.</title>
        <authorList>
            <person name="Mudd A.B."/>
        </authorList>
    </citation>
    <scope>NUCLEOTIDE SEQUENCE</scope>
    <source>
        <strain evidence="1">237g6f4</strain>
        <tissue evidence="1">Blood</tissue>
    </source>
</reference>
<sequence>MLERLPWQRRARPLLMTRSLGRCDVFHDGRRPWRISLSSSSAPFVPPWSVAMARTDPPLPRVCVTSARTKPQPCPGKGTENG</sequence>
<protein>
    <submittedName>
        <fullName evidence="1">Uncharacterized protein</fullName>
    </submittedName>
</protein>